<dbReference type="PROSITE" id="PS51831">
    <property type="entry name" value="HD"/>
    <property type="match status" value="1"/>
</dbReference>
<dbReference type="Proteomes" id="UP000000447">
    <property type="component" value="Chromosome"/>
</dbReference>
<feature type="transmembrane region" description="Helical" evidence="1">
    <location>
        <begin position="370"/>
        <end position="392"/>
    </location>
</feature>
<dbReference type="Gene3D" id="1.10.3210.10">
    <property type="entry name" value="Hypothetical protein af1432"/>
    <property type="match status" value="1"/>
</dbReference>
<dbReference type="SMART" id="SM00471">
    <property type="entry name" value="HDc"/>
    <property type="match status" value="1"/>
</dbReference>
<feature type="transmembrane region" description="Helical" evidence="1">
    <location>
        <begin position="398"/>
        <end position="421"/>
    </location>
</feature>
<gene>
    <name evidence="3" type="ordered locus">trd_1290</name>
</gene>
<reference evidence="3 4" key="1">
    <citation type="journal article" date="2009" name="PLoS ONE">
        <title>Complete genome sequence of the aerobic CO-oxidizing thermophile Thermomicrobium roseum.</title>
        <authorList>
            <person name="Wu D."/>
            <person name="Raymond J."/>
            <person name="Wu M."/>
            <person name="Chatterji S."/>
            <person name="Ren Q."/>
            <person name="Graham J.E."/>
            <person name="Bryant D.A."/>
            <person name="Robb F."/>
            <person name="Colman A."/>
            <person name="Tallon L.J."/>
            <person name="Badger J.H."/>
            <person name="Madupu R."/>
            <person name="Ward N.L."/>
            <person name="Eisen J.A."/>
        </authorList>
    </citation>
    <scope>NUCLEOTIDE SEQUENCE [LARGE SCALE GENOMIC DNA]</scope>
    <source>
        <strain evidence="4">ATCC 27502 / DSM 5159 / P-2</strain>
    </source>
</reference>
<dbReference type="Pfam" id="PF07698">
    <property type="entry name" value="7TM-7TMR_HD"/>
    <property type="match status" value="1"/>
</dbReference>
<feature type="transmembrane region" description="Helical" evidence="1">
    <location>
        <begin position="277"/>
        <end position="296"/>
    </location>
</feature>
<dbReference type="Pfam" id="PF01966">
    <property type="entry name" value="HD"/>
    <property type="match status" value="1"/>
</dbReference>
<dbReference type="EMBL" id="CP001275">
    <property type="protein sequence ID" value="ACM05560.1"/>
    <property type="molecule type" value="Genomic_DNA"/>
</dbReference>
<dbReference type="AlphaFoldDB" id="B9L1M9"/>
<dbReference type="NCBIfam" id="TIGR00277">
    <property type="entry name" value="HDIG"/>
    <property type="match status" value="1"/>
</dbReference>
<dbReference type="eggNOG" id="COG1480">
    <property type="taxonomic scope" value="Bacteria"/>
</dbReference>
<proteinExistence type="predicted"/>
<accession>B9L1M9</accession>
<keyword evidence="1" id="KW-0812">Transmembrane</keyword>
<dbReference type="InterPro" id="IPR003607">
    <property type="entry name" value="HD/PDEase_dom"/>
</dbReference>
<dbReference type="HOGENOM" id="CLU_015767_1_2_0"/>
<feature type="transmembrane region" description="Helical" evidence="1">
    <location>
        <begin position="340"/>
        <end position="363"/>
    </location>
</feature>
<keyword evidence="1" id="KW-0472">Membrane</keyword>
<feature type="domain" description="HD" evidence="2">
    <location>
        <begin position="488"/>
        <end position="630"/>
    </location>
</feature>
<dbReference type="CDD" id="cd00077">
    <property type="entry name" value="HDc"/>
    <property type="match status" value="1"/>
</dbReference>
<dbReference type="InterPro" id="IPR006675">
    <property type="entry name" value="HDIG_dom"/>
</dbReference>
<feature type="transmembrane region" description="Helical" evidence="1">
    <location>
        <begin position="433"/>
        <end position="455"/>
    </location>
</feature>
<dbReference type="InterPro" id="IPR011624">
    <property type="entry name" value="Metal-dep_PHydrolase_7TM_extra"/>
</dbReference>
<sequence length="721" mass="78767">MLSRIDRFWSDSLLVFIALRHRARHVLVWLGVFFVLWAPLAVLVYGAWEASGITLQPGQIADRTIKAPYTATFESRLLTQQARQEAYDDSRNIVLVRDPAVEAAQLEALNRLLTQLDAIRAQRGTDLAAATQQAQSALEGLGAEDAQLLVSLSDASWGRIEGEARRLLASVLSGEVRSDNVAQIKEQLPDRVSIELNPVERRLVVVLVRSFIRPNVRVDEQATRAAREAAAAAVSPVMVTVQAGQVIVRDGDPVTPEALEKLEYFGLLSPRQSWPEFLGLLGVLALWAGGFALALYRSVQHTRQPRQLFLIVGLVLLTLAAGRLLVTIPEFRYSFPVAGTVMLFAVLLDLRTALLASWFLALALGILDGFSLLTTLVAGFGSLAGAVVVWRAERTVTFLWAGIAVAAATAATALAALTALGRQVVDWNLAGNVLLQSGINGVLSASLCFLSFSLLGRLLGITTHLQLMELAHPTQPLLSRLAREAPGTYHHSLVVGNLAEAAAEVVGADPLLTRVGVLYHDIGKVLHPELYVENQANRINIHDSLDPLTSARLIEEHVTEGVKLAKRARLPKPIVDIIQQHHGTTLIKYFYAKAKEAGLAVDEQAFRYPGPRPQSKEAAVVMLADSVEAAVRAAAQSGKLYEPGDPHSVSKRLAEIVDRVIRERLEDGQLDDADLTFRQITEIRRVFLTMLEGVYHPRVEYPEVRRELVVTGVDERAAAEA</sequence>
<dbReference type="PANTHER" id="PTHR36442:SF1">
    <property type="entry name" value="CYCLIC-DI-AMP PHOSPHODIESTERASE PGPH"/>
    <property type="match status" value="1"/>
</dbReference>
<dbReference type="InterPro" id="IPR052722">
    <property type="entry name" value="PgpH_phosphodiesterase"/>
</dbReference>
<dbReference type="Pfam" id="PF07697">
    <property type="entry name" value="7TMR-HDED"/>
    <property type="match status" value="1"/>
</dbReference>
<dbReference type="PANTHER" id="PTHR36442">
    <property type="entry name" value="CYCLIC-DI-AMP PHOSPHODIESTERASE PGPH"/>
    <property type="match status" value="1"/>
</dbReference>
<evidence type="ECO:0000256" key="1">
    <source>
        <dbReference type="SAM" id="Phobius"/>
    </source>
</evidence>
<keyword evidence="1" id="KW-1133">Transmembrane helix</keyword>
<evidence type="ECO:0000313" key="3">
    <source>
        <dbReference type="EMBL" id="ACM05560.1"/>
    </source>
</evidence>
<name>B9L1M9_THERP</name>
<dbReference type="STRING" id="309801.trd_1290"/>
<dbReference type="KEGG" id="tro:trd_1290"/>
<keyword evidence="4" id="KW-1185">Reference proteome</keyword>
<feature type="transmembrane region" description="Helical" evidence="1">
    <location>
        <begin position="308"/>
        <end position="328"/>
    </location>
</feature>
<feature type="transmembrane region" description="Helical" evidence="1">
    <location>
        <begin position="26"/>
        <end position="48"/>
    </location>
</feature>
<organism evidence="3 4">
    <name type="scientific">Thermomicrobium roseum (strain ATCC 27502 / DSM 5159 / P-2)</name>
    <dbReference type="NCBI Taxonomy" id="309801"/>
    <lineage>
        <taxon>Bacteria</taxon>
        <taxon>Pseudomonadati</taxon>
        <taxon>Thermomicrobiota</taxon>
        <taxon>Thermomicrobia</taxon>
        <taxon>Thermomicrobiales</taxon>
        <taxon>Thermomicrobiaceae</taxon>
        <taxon>Thermomicrobium</taxon>
    </lineage>
</organism>
<dbReference type="InterPro" id="IPR011621">
    <property type="entry name" value="Metal-dep_PHydrolase_7TM_intra"/>
</dbReference>
<evidence type="ECO:0000313" key="4">
    <source>
        <dbReference type="Proteomes" id="UP000000447"/>
    </source>
</evidence>
<dbReference type="SUPFAM" id="SSF109604">
    <property type="entry name" value="HD-domain/PDEase-like"/>
    <property type="match status" value="1"/>
</dbReference>
<protein>
    <submittedName>
        <fullName evidence="3">7TM-HD extracellular domain protein</fullName>
    </submittedName>
</protein>
<dbReference type="RefSeq" id="WP_015922240.1">
    <property type="nucleotide sequence ID" value="NC_011959.1"/>
</dbReference>
<dbReference type="InterPro" id="IPR006674">
    <property type="entry name" value="HD_domain"/>
</dbReference>
<evidence type="ECO:0000259" key="2">
    <source>
        <dbReference type="PROSITE" id="PS51831"/>
    </source>
</evidence>